<dbReference type="RefSeq" id="WP_093308781.1">
    <property type="nucleotide sequence ID" value="NZ_FNYH01000003.1"/>
</dbReference>
<protein>
    <submittedName>
        <fullName evidence="3">Response regulator receiver domain-containing protein</fullName>
    </submittedName>
</protein>
<evidence type="ECO:0000256" key="1">
    <source>
        <dbReference type="PROSITE-ProRule" id="PRU00169"/>
    </source>
</evidence>
<feature type="domain" description="Response regulatory" evidence="2">
    <location>
        <begin position="5"/>
        <end position="123"/>
    </location>
</feature>
<keyword evidence="4" id="KW-1185">Reference proteome</keyword>
<dbReference type="InterPro" id="IPR001789">
    <property type="entry name" value="Sig_transdc_resp-reg_receiver"/>
</dbReference>
<evidence type="ECO:0000259" key="2">
    <source>
        <dbReference type="PROSITE" id="PS50110"/>
    </source>
</evidence>
<reference evidence="4" key="1">
    <citation type="submission" date="2016-10" db="EMBL/GenBank/DDBJ databases">
        <authorList>
            <person name="Varghese N."/>
            <person name="Submissions S."/>
        </authorList>
    </citation>
    <scope>NUCLEOTIDE SEQUENCE [LARGE SCALE GENOMIC DNA]</scope>
    <source>
        <strain evidence="4">DSM 7165</strain>
    </source>
</reference>
<gene>
    <name evidence="3" type="ORF">SAMN05421831_103126</name>
</gene>
<dbReference type="PANTHER" id="PTHR43228">
    <property type="entry name" value="TWO-COMPONENT RESPONSE REGULATOR"/>
    <property type="match status" value="1"/>
</dbReference>
<feature type="modified residue" description="4-aspartylphosphate" evidence="1">
    <location>
        <position position="56"/>
    </location>
</feature>
<keyword evidence="1" id="KW-0597">Phosphoprotein</keyword>
<dbReference type="STRING" id="64971.SAMN05421831_103126"/>
<dbReference type="SMART" id="SM00448">
    <property type="entry name" value="REC"/>
    <property type="match status" value="1"/>
</dbReference>
<dbReference type="Gene3D" id="3.40.50.2300">
    <property type="match status" value="1"/>
</dbReference>
<accession>A0A1H6R6N2</accession>
<dbReference type="PANTHER" id="PTHR43228:SF1">
    <property type="entry name" value="TWO-COMPONENT RESPONSE REGULATOR ARR22"/>
    <property type="match status" value="1"/>
</dbReference>
<dbReference type="SUPFAM" id="SSF52172">
    <property type="entry name" value="CheY-like"/>
    <property type="match status" value="1"/>
</dbReference>
<evidence type="ECO:0000313" key="4">
    <source>
        <dbReference type="Proteomes" id="UP000242999"/>
    </source>
</evidence>
<evidence type="ECO:0000313" key="3">
    <source>
        <dbReference type="EMBL" id="SEI51489.1"/>
    </source>
</evidence>
<name>A0A1H6R6N2_9GAMM</name>
<dbReference type="InterPro" id="IPR052048">
    <property type="entry name" value="ST_Response_Regulator"/>
</dbReference>
<dbReference type="Proteomes" id="UP000242999">
    <property type="component" value="Unassembled WGS sequence"/>
</dbReference>
<dbReference type="EMBL" id="FNYH01000003">
    <property type="protein sequence ID" value="SEI51489.1"/>
    <property type="molecule type" value="Genomic_DNA"/>
</dbReference>
<dbReference type="AlphaFoldDB" id="A0A1H6R6N2"/>
<dbReference type="Pfam" id="PF00072">
    <property type="entry name" value="Response_reg"/>
    <property type="match status" value="1"/>
</dbReference>
<dbReference type="InterPro" id="IPR011006">
    <property type="entry name" value="CheY-like_superfamily"/>
</dbReference>
<dbReference type="OrthoDB" id="9800897at2"/>
<dbReference type="GO" id="GO:0000160">
    <property type="term" value="P:phosphorelay signal transduction system"/>
    <property type="evidence" value="ECO:0007669"/>
    <property type="project" value="InterPro"/>
</dbReference>
<dbReference type="PROSITE" id="PS50110">
    <property type="entry name" value="RESPONSE_REGULATORY"/>
    <property type="match status" value="1"/>
</dbReference>
<proteinExistence type="predicted"/>
<sequence length="283" mass="31801">MKTLRLLVIDDAKFMRDLVIKTIRTSYPEMLVEEAADGRKAQAMLAKNTYDLVLCDWEMPEMNGLELLTWLREQESYHELPFIMVTSLGEKDNVIQAVQAGVNDYISKPFSSDQLVTKISRQLIKHGSVTKEDLQRMAPKERIQSGGFDSASLLTANKVSPTANVVNSNRRAHPQSRIKGKALVALNIGRKLEVLIREINTTECLVISSTEGGLPGLSEDVRVILVATDSQNHPIQAQVGAFVNMLQLMEKNIDCNRALLRLQFHEIPPEQHSAFQQIIARLR</sequence>
<organism evidence="3 4">
    <name type="scientific">Allopseudospirillum japonicum</name>
    <dbReference type="NCBI Taxonomy" id="64971"/>
    <lineage>
        <taxon>Bacteria</taxon>
        <taxon>Pseudomonadati</taxon>
        <taxon>Pseudomonadota</taxon>
        <taxon>Gammaproteobacteria</taxon>
        <taxon>Oceanospirillales</taxon>
        <taxon>Oceanospirillaceae</taxon>
        <taxon>Allopseudospirillum</taxon>
    </lineage>
</organism>